<evidence type="ECO:0000256" key="8">
    <source>
        <dbReference type="ARBA" id="ARBA00022723"/>
    </source>
</evidence>
<evidence type="ECO:0000256" key="15">
    <source>
        <dbReference type="PIRSR" id="PIRSR603739-50"/>
    </source>
</evidence>
<dbReference type="AlphaFoldDB" id="A0A5P9NGE3"/>
<dbReference type="KEGG" id="halc:EY643_00595"/>
<accession>A0A5P9NGE3</accession>
<keyword evidence="6 14" id="KW-0004">4Fe-4S</keyword>
<evidence type="ECO:0000256" key="3">
    <source>
        <dbReference type="ARBA" id="ARBA00001966"/>
    </source>
</evidence>
<feature type="binding site" evidence="14">
    <location>
        <position position="125"/>
    </location>
    <ligand>
        <name>[4Fe-4S] cluster</name>
        <dbReference type="ChEBI" id="CHEBI:49883"/>
        <note>4Fe-4S-S-AdoMet</note>
    </ligand>
</feature>
<comment type="cofactor">
    <cofactor evidence="3">
        <name>[4Fe-4S] cluster</name>
        <dbReference type="ChEBI" id="CHEBI:49883"/>
    </cofactor>
</comment>
<feature type="modified residue" description="N6-(pyridoxal phosphate)lysine" evidence="15">
    <location>
        <position position="330"/>
    </location>
</feature>
<dbReference type="InterPro" id="IPR007197">
    <property type="entry name" value="rSAM"/>
</dbReference>
<dbReference type="InterPro" id="IPR022462">
    <property type="entry name" value="EpmB"/>
</dbReference>
<dbReference type="InterPro" id="IPR058240">
    <property type="entry name" value="rSAM_sf"/>
</dbReference>
<evidence type="ECO:0000256" key="14">
    <source>
        <dbReference type="PIRSR" id="PIRSR004911-1"/>
    </source>
</evidence>
<evidence type="ECO:0000256" key="11">
    <source>
        <dbReference type="ARBA" id="ARBA00023014"/>
    </source>
</evidence>
<dbReference type="PIRSF" id="PIRSF004911">
    <property type="entry name" value="DUF160"/>
    <property type="match status" value="1"/>
</dbReference>
<dbReference type="InterPro" id="IPR013785">
    <property type="entry name" value="Aldolase_TIM"/>
</dbReference>
<dbReference type="SUPFAM" id="SSF102114">
    <property type="entry name" value="Radical SAM enzymes"/>
    <property type="match status" value="1"/>
</dbReference>
<proteinExistence type="inferred from homology"/>
<dbReference type="SFLD" id="SFLDF00314">
    <property type="entry name" value="L-lysine_2_3-aminomutase_(yjeK"/>
    <property type="match status" value="1"/>
</dbReference>
<name>A0A5P9NGE3_9GAMM</name>
<dbReference type="EMBL" id="CP036422">
    <property type="protein sequence ID" value="QFU74264.1"/>
    <property type="molecule type" value="Genomic_DNA"/>
</dbReference>
<dbReference type="SFLD" id="SFLDS00029">
    <property type="entry name" value="Radical_SAM"/>
    <property type="match status" value="1"/>
</dbReference>
<keyword evidence="8 14" id="KW-0479">Metal-binding</keyword>
<evidence type="ECO:0000259" key="16">
    <source>
        <dbReference type="PROSITE" id="PS51918"/>
    </source>
</evidence>
<dbReference type="GO" id="GO:0046872">
    <property type="term" value="F:metal ion binding"/>
    <property type="evidence" value="ECO:0007669"/>
    <property type="project" value="UniProtKB-KW"/>
</dbReference>
<dbReference type="Pfam" id="PF04055">
    <property type="entry name" value="Radical_SAM"/>
    <property type="match status" value="1"/>
</dbReference>
<feature type="domain" description="Radical SAM core" evidence="16">
    <location>
        <begin position="104"/>
        <end position="328"/>
    </location>
</feature>
<evidence type="ECO:0000256" key="1">
    <source>
        <dbReference type="ARBA" id="ARBA00001352"/>
    </source>
</evidence>
<dbReference type="NCBIfam" id="TIGR03821">
    <property type="entry name" value="EFP_modif_epmB"/>
    <property type="match status" value="1"/>
</dbReference>
<protein>
    <recommendedName>
        <fullName evidence="5">L-lysine 2,3-aminomutase</fullName>
    </recommendedName>
    <alternativeName>
        <fullName evidence="13">EF-P post-translational modification enzyme B</fullName>
    </alternativeName>
</protein>
<dbReference type="PANTHER" id="PTHR30538:SF1">
    <property type="entry name" value="L-LYSINE 2,3-AMINOMUTASE"/>
    <property type="match status" value="1"/>
</dbReference>
<feature type="binding site" evidence="14">
    <location>
        <position position="118"/>
    </location>
    <ligand>
        <name>[4Fe-4S] cluster</name>
        <dbReference type="ChEBI" id="CHEBI:49883"/>
        <note>4Fe-4S-S-AdoMet</note>
    </ligand>
</feature>
<organism evidence="17 18">
    <name type="scientific">Halioglobus maricola</name>
    <dbReference type="NCBI Taxonomy" id="2601894"/>
    <lineage>
        <taxon>Bacteria</taxon>
        <taxon>Pseudomonadati</taxon>
        <taxon>Pseudomonadota</taxon>
        <taxon>Gammaproteobacteria</taxon>
        <taxon>Cellvibrionales</taxon>
        <taxon>Halieaceae</taxon>
        <taxon>Halioglobus</taxon>
    </lineage>
</organism>
<dbReference type="SFLD" id="SFLDG01070">
    <property type="entry name" value="PLP-dependent"/>
    <property type="match status" value="1"/>
</dbReference>
<gene>
    <name evidence="17" type="primary">epmB</name>
    <name evidence="17" type="ORF">EY643_00595</name>
</gene>
<keyword evidence="7" id="KW-0949">S-adenosyl-L-methionine</keyword>
<keyword evidence="9 15" id="KW-0663">Pyridoxal phosphate</keyword>
<evidence type="ECO:0000256" key="4">
    <source>
        <dbReference type="ARBA" id="ARBA00008703"/>
    </source>
</evidence>
<feature type="binding site" evidence="14">
    <location>
        <position position="122"/>
    </location>
    <ligand>
        <name>[4Fe-4S] cluster</name>
        <dbReference type="ChEBI" id="CHEBI:49883"/>
        <note>4Fe-4S-S-AdoMet</note>
    </ligand>
</feature>
<dbReference type="Proteomes" id="UP000326287">
    <property type="component" value="Chromosome"/>
</dbReference>
<dbReference type="Gene3D" id="3.20.20.70">
    <property type="entry name" value="Aldolase class I"/>
    <property type="match status" value="1"/>
</dbReference>
<evidence type="ECO:0000256" key="10">
    <source>
        <dbReference type="ARBA" id="ARBA00023004"/>
    </source>
</evidence>
<comment type="catalytic activity">
    <reaction evidence="1">
        <text>L-lysine = D-beta-lysine</text>
        <dbReference type="Rhea" id="RHEA:44148"/>
        <dbReference type="ChEBI" id="CHEBI:32551"/>
        <dbReference type="ChEBI" id="CHEBI:84138"/>
    </reaction>
</comment>
<evidence type="ECO:0000256" key="2">
    <source>
        <dbReference type="ARBA" id="ARBA00001933"/>
    </source>
</evidence>
<evidence type="ECO:0000313" key="17">
    <source>
        <dbReference type="EMBL" id="QFU74264.1"/>
    </source>
</evidence>
<evidence type="ECO:0000256" key="12">
    <source>
        <dbReference type="ARBA" id="ARBA00023235"/>
    </source>
</evidence>
<dbReference type="NCBIfam" id="TIGR00238">
    <property type="entry name" value="KamA family radical SAM protein"/>
    <property type="match status" value="1"/>
</dbReference>
<evidence type="ECO:0000313" key="18">
    <source>
        <dbReference type="Proteomes" id="UP000326287"/>
    </source>
</evidence>
<evidence type="ECO:0000256" key="13">
    <source>
        <dbReference type="ARBA" id="ARBA00030756"/>
    </source>
</evidence>
<keyword evidence="12" id="KW-0413">Isomerase</keyword>
<evidence type="ECO:0000256" key="6">
    <source>
        <dbReference type="ARBA" id="ARBA00022485"/>
    </source>
</evidence>
<reference evidence="17 18" key="1">
    <citation type="submission" date="2019-02" db="EMBL/GenBank/DDBJ databases">
        <authorList>
            <person name="Li S.-H."/>
        </authorList>
    </citation>
    <scope>NUCLEOTIDE SEQUENCE [LARGE SCALE GENOMIC DNA]</scope>
    <source>
        <strain evidence="17 18">IMCC14385</strain>
    </source>
</reference>
<dbReference type="RefSeq" id="WP_152660376.1">
    <property type="nucleotide sequence ID" value="NZ_CP036422.1"/>
</dbReference>
<dbReference type="GO" id="GO:0051539">
    <property type="term" value="F:4 iron, 4 sulfur cluster binding"/>
    <property type="evidence" value="ECO:0007669"/>
    <property type="project" value="UniProtKB-KW"/>
</dbReference>
<dbReference type="InterPro" id="IPR003739">
    <property type="entry name" value="Lys_aminomutase/Glu_NH3_mut"/>
</dbReference>
<dbReference type="PROSITE" id="PS51918">
    <property type="entry name" value="RADICAL_SAM"/>
    <property type="match status" value="1"/>
</dbReference>
<dbReference type="PANTHER" id="PTHR30538">
    <property type="entry name" value="LYSINE 2,3-AMINOMUTASE-RELATED"/>
    <property type="match status" value="1"/>
</dbReference>
<comment type="cofactor">
    <cofactor evidence="2 15">
        <name>pyridoxal 5'-phosphate</name>
        <dbReference type="ChEBI" id="CHEBI:597326"/>
    </cofactor>
</comment>
<keyword evidence="18" id="KW-1185">Reference proteome</keyword>
<dbReference type="CDD" id="cd01335">
    <property type="entry name" value="Radical_SAM"/>
    <property type="match status" value="1"/>
</dbReference>
<keyword evidence="10" id="KW-0408">Iron</keyword>
<comment type="similarity">
    <text evidence="4">Belongs to the radical SAM superfamily. KamA family.</text>
</comment>
<dbReference type="GO" id="GO:0016853">
    <property type="term" value="F:isomerase activity"/>
    <property type="evidence" value="ECO:0007669"/>
    <property type="project" value="UniProtKB-KW"/>
</dbReference>
<evidence type="ECO:0000256" key="7">
    <source>
        <dbReference type="ARBA" id="ARBA00022691"/>
    </source>
</evidence>
<evidence type="ECO:0000256" key="5">
    <source>
        <dbReference type="ARBA" id="ARBA00022363"/>
    </source>
</evidence>
<sequence>MIPQTELHSADWQSELRAAETDGTALLARLNLTPRQMGFSAVAAREFSVLVPLPYLQRITPGDPNDPLLRQVLATSEETLVKPGYSDDPVGETGDTIRHPGIIQKYHGRVLLILASGCAINCRYCFRRHFPYEDNRQSRREWLQALDAIAADTSITEVILSGGDPLLVSDQRLTELIQAIADIGHVKRLRVHTRLPVVIPSRVTPGLVSALTATRLRSVLVIHSNHARELDEEVGAAMRRLRAAGVDLLNQSVLLKGVNDRASTLAALSEQLFAIGVMPYYLHLLDKVRGASHFDVSEQAGKALIAAVSALLPGYLVPKLVREEAGQPAKSAIAPLATETADRC</sequence>
<keyword evidence="11 14" id="KW-0411">Iron-sulfur</keyword>
<dbReference type="OrthoDB" id="9770937at2"/>
<evidence type="ECO:0000256" key="9">
    <source>
        <dbReference type="ARBA" id="ARBA00022898"/>
    </source>
</evidence>